<dbReference type="InterPro" id="IPR008661">
    <property type="entry name" value="L6_membrane"/>
</dbReference>
<dbReference type="PANTHER" id="PTHR14198:SF18">
    <property type="entry name" value="TRANSMEMBRANE 4 L6 FAMILY MEMBER 1"/>
    <property type="match status" value="1"/>
</dbReference>
<keyword evidence="4 7" id="KW-1133">Transmembrane helix</keyword>
<protein>
    <recommendedName>
        <fullName evidence="10">Transmembrane 4 L6 family member 1</fullName>
    </recommendedName>
</protein>
<dbReference type="OrthoDB" id="8697884at2759"/>
<evidence type="ECO:0008006" key="10">
    <source>
        <dbReference type="Google" id="ProtNLM"/>
    </source>
</evidence>
<dbReference type="EMBL" id="SRMA01027344">
    <property type="protein sequence ID" value="TRY54487.1"/>
    <property type="molecule type" value="Genomic_DNA"/>
</dbReference>
<evidence type="ECO:0000256" key="4">
    <source>
        <dbReference type="ARBA" id="ARBA00022989"/>
    </source>
</evidence>
<keyword evidence="9" id="KW-1185">Reference proteome</keyword>
<feature type="transmembrane region" description="Helical" evidence="7">
    <location>
        <begin position="54"/>
        <end position="74"/>
    </location>
</feature>
<proteinExistence type="inferred from homology"/>
<reference evidence="8 9" key="1">
    <citation type="journal article" date="2019" name="Sci. Data">
        <title>Hybrid genome assembly and annotation of Danionella translucida.</title>
        <authorList>
            <person name="Kadobianskyi M."/>
            <person name="Schulze L."/>
            <person name="Schuelke M."/>
            <person name="Judkewitz B."/>
        </authorList>
    </citation>
    <scope>NUCLEOTIDE SEQUENCE [LARGE SCALE GENOMIC DNA]</scope>
    <source>
        <strain evidence="8 9">Bolton</strain>
    </source>
</reference>
<comment type="subcellular location">
    <subcellularLocation>
        <location evidence="1">Membrane</location>
        <topology evidence="1">Multi-pass membrane protein</topology>
    </subcellularLocation>
</comment>
<evidence type="ECO:0000313" key="8">
    <source>
        <dbReference type="EMBL" id="TRY54487.1"/>
    </source>
</evidence>
<evidence type="ECO:0000256" key="2">
    <source>
        <dbReference type="ARBA" id="ARBA00006193"/>
    </source>
</evidence>
<comment type="caution">
    <text evidence="8">The sequence shown here is derived from an EMBL/GenBank/DDBJ whole genome shotgun (WGS) entry which is preliminary data.</text>
</comment>
<keyword evidence="5 7" id="KW-0472">Membrane</keyword>
<evidence type="ECO:0000256" key="6">
    <source>
        <dbReference type="SAM" id="MobiDB-lite"/>
    </source>
</evidence>
<dbReference type="Proteomes" id="UP000316079">
    <property type="component" value="Unassembled WGS sequence"/>
</dbReference>
<name>A0A553MMR8_9TELE</name>
<evidence type="ECO:0000256" key="3">
    <source>
        <dbReference type="ARBA" id="ARBA00022692"/>
    </source>
</evidence>
<evidence type="ECO:0000256" key="1">
    <source>
        <dbReference type="ARBA" id="ARBA00004141"/>
    </source>
</evidence>
<dbReference type="PANTHER" id="PTHR14198">
    <property type="entry name" value="TRANSMEMBRANE 4 L6 FAMILY MEMBER 1-RELATED"/>
    <property type="match status" value="1"/>
</dbReference>
<gene>
    <name evidence="8" type="ORF">DNTS_009203</name>
</gene>
<feature type="transmembrane region" description="Helical" evidence="7">
    <location>
        <begin position="90"/>
        <end position="112"/>
    </location>
</feature>
<feature type="transmembrane region" description="Helical" evidence="7">
    <location>
        <begin position="132"/>
        <end position="154"/>
    </location>
</feature>
<feature type="region of interest" description="Disordered" evidence="6">
    <location>
        <begin position="1"/>
        <end position="22"/>
    </location>
</feature>
<evidence type="ECO:0000256" key="5">
    <source>
        <dbReference type="ARBA" id="ARBA00023136"/>
    </source>
</evidence>
<sequence>MSDCFLSPPHGAKEGGSSNKTRPLLLRHPTFLLGLPSLPRLPINMCSIGFGRSLGFALLPLATCCMVANVLLFFPDGQKTYVQDQHITSYVWYFMGIAGGGLVMLIPACVFLGMGKCVDSCGTETSAMCGSVFAALVGLAGSGYCFLISGVALFRGPYCFTTLGWLSPFENDEGRYLFARERWSECIQPSHIVEWNVTLLSILLGLSTLEFLICFLQLSSGLVNAVCRPCCYKQEYSLNA</sequence>
<comment type="similarity">
    <text evidence="2">Belongs to the L6 tetraspanin family.</text>
</comment>
<dbReference type="GO" id="GO:0016020">
    <property type="term" value="C:membrane"/>
    <property type="evidence" value="ECO:0007669"/>
    <property type="project" value="UniProtKB-SubCell"/>
</dbReference>
<evidence type="ECO:0000313" key="9">
    <source>
        <dbReference type="Proteomes" id="UP000316079"/>
    </source>
</evidence>
<feature type="transmembrane region" description="Helical" evidence="7">
    <location>
        <begin position="199"/>
        <end position="218"/>
    </location>
</feature>
<dbReference type="Pfam" id="PF05805">
    <property type="entry name" value="L6_membrane"/>
    <property type="match status" value="1"/>
</dbReference>
<organism evidence="8 9">
    <name type="scientific">Danionella cerebrum</name>
    <dbReference type="NCBI Taxonomy" id="2873325"/>
    <lineage>
        <taxon>Eukaryota</taxon>
        <taxon>Metazoa</taxon>
        <taxon>Chordata</taxon>
        <taxon>Craniata</taxon>
        <taxon>Vertebrata</taxon>
        <taxon>Euteleostomi</taxon>
        <taxon>Actinopterygii</taxon>
        <taxon>Neopterygii</taxon>
        <taxon>Teleostei</taxon>
        <taxon>Ostariophysi</taxon>
        <taxon>Cypriniformes</taxon>
        <taxon>Danionidae</taxon>
        <taxon>Danioninae</taxon>
        <taxon>Danionella</taxon>
    </lineage>
</organism>
<keyword evidence="3 7" id="KW-0812">Transmembrane</keyword>
<evidence type="ECO:0000256" key="7">
    <source>
        <dbReference type="SAM" id="Phobius"/>
    </source>
</evidence>
<accession>A0A553MMR8</accession>
<dbReference type="AlphaFoldDB" id="A0A553MMR8"/>